<dbReference type="PROSITE" id="PS51257">
    <property type="entry name" value="PROKAR_LIPOPROTEIN"/>
    <property type="match status" value="1"/>
</dbReference>
<keyword evidence="9" id="KW-1185">Reference proteome</keyword>
<dbReference type="InterPro" id="IPR027385">
    <property type="entry name" value="Beta-barrel_OMP"/>
</dbReference>
<evidence type="ECO:0000256" key="1">
    <source>
        <dbReference type="ARBA" id="ARBA00004571"/>
    </source>
</evidence>
<dbReference type="PRINTS" id="PR00316">
    <property type="entry name" value="ENTEROVIROMP"/>
</dbReference>
<keyword evidence="4 6" id="KW-0732">Signal</keyword>
<dbReference type="EMBL" id="VHQI01000001">
    <property type="protein sequence ID" value="TPW44322.1"/>
    <property type="molecule type" value="Genomic_DNA"/>
</dbReference>
<dbReference type="Pfam" id="PF13505">
    <property type="entry name" value="OMP_b-brl"/>
    <property type="match status" value="1"/>
</dbReference>
<dbReference type="NCBIfam" id="TIGR01414">
    <property type="entry name" value="autotrans_barl"/>
    <property type="match status" value="1"/>
</dbReference>
<gene>
    <name evidence="8" type="ORF">FKM52_00995</name>
</gene>
<dbReference type="InterPro" id="IPR006315">
    <property type="entry name" value="OM_autotransptr_brl_dom"/>
</dbReference>
<keyword evidence="5" id="KW-0472">Membrane</keyword>
<dbReference type="InterPro" id="IPR011250">
    <property type="entry name" value="OMP/PagP_B-barrel"/>
</dbReference>
<dbReference type="GO" id="GO:0044384">
    <property type="term" value="C:host outer membrane"/>
    <property type="evidence" value="ECO:0007669"/>
    <property type="project" value="InterPro"/>
</dbReference>
<dbReference type="PANTHER" id="PTHR35892:SF2">
    <property type="entry name" value="OUTER MEMBRANE PROTEIN PAGN"/>
    <property type="match status" value="1"/>
</dbReference>
<dbReference type="Proteomes" id="UP000319523">
    <property type="component" value="Unassembled WGS sequence"/>
</dbReference>
<dbReference type="InterPro" id="IPR000758">
    <property type="entry name" value="Enterovir_OMP"/>
</dbReference>
<dbReference type="Gene3D" id="2.40.160.20">
    <property type="match status" value="1"/>
</dbReference>
<evidence type="ECO:0000256" key="5">
    <source>
        <dbReference type="ARBA" id="ARBA00023136"/>
    </source>
</evidence>
<evidence type="ECO:0000256" key="4">
    <source>
        <dbReference type="ARBA" id="ARBA00022729"/>
    </source>
</evidence>
<comment type="caution">
    <text evidence="8">The sequence shown here is derived from an EMBL/GenBank/DDBJ whole genome shotgun (WGS) entry which is preliminary data.</text>
</comment>
<evidence type="ECO:0000256" key="2">
    <source>
        <dbReference type="ARBA" id="ARBA00022452"/>
    </source>
</evidence>
<protein>
    <submittedName>
        <fullName evidence="8">Outer membrane beta-barrel protein</fullName>
    </submittedName>
</protein>
<dbReference type="GO" id="GO:0009279">
    <property type="term" value="C:cell outer membrane"/>
    <property type="evidence" value="ECO:0007669"/>
    <property type="project" value="UniProtKB-SubCell"/>
</dbReference>
<evidence type="ECO:0000313" key="9">
    <source>
        <dbReference type="Proteomes" id="UP000319523"/>
    </source>
</evidence>
<dbReference type="OrthoDB" id="5873117at2"/>
<name>A0A506VFK6_9GAMM</name>
<sequence length="178" mass="19680">MKKLPLALLLITGITSCAASANNHTVQAGYAQGKASGFSTLHGVNLQYHYQMDSLVSLMTSVTWMKGDDELSQTTGKHHLTHHVDAKYYSILFGPSFRINDYASFYLAGGPARVKAQGNIPEINRKYNGHKTSFAYGAGFVFNINENFTINAGYEGSRINFINDYTMNIFNIGIGYNF</sequence>
<evidence type="ECO:0000259" key="7">
    <source>
        <dbReference type="Pfam" id="PF13505"/>
    </source>
</evidence>
<accession>A0A506VFK6</accession>
<dbReference type="AlphaFoldDB" id="A0A506VFK6"/>
<comment type="subcellular location">
    <subcellularLocation>
        <location evidence="1">Cell outer membrane</location>
        <topology evidence="1">Multi-pass membrane protein</topology>
    </subcellularLocation>
</comment>
<dbReference type="PANTHER" id="PTHR35892">
    <property type="entry name" value="OUTER MEMBRANE PROTEIN PAGN-RELATED"/>
    <property type="match status" value="1"/>
</dbReference>
<feature type="signal peptide" evidence="6">
    <location>
        <begin position="1"/>
        <end position="21"/>
    </location>
</feature>
<reference evidence="8 9" key="1">
    <citation type="submission" date="2019-06" db="EMBL/GenBank/DDBJ databases">
        <authorList>
            <person name="Yang Y."/>
        </authorList>
    </citation>
    <scope>NUCLEOTIDE SEQUENCE [LARGE SCALE GENOMIC DNA]</scope>
    <source>
        <strain evidence="8 9">BIT-26</strain>
    </source>
</reference>
<dbReference type="RefSeq" id="WP_141174339.1">
    <property type="nucleotide sequence ID" value="NZ_JBHUFX010000011.1"/>
</dbReference>
<feature type="domain" description="Outer membrane protein beta-barrel" evidence="7">
    <location>
        <begin position="7"/>
        <end position="178"/>
    </location>
</feature>
<organism evidence="8 9">
    <name type="scientific">Mixta tenebrionis</name>
    <dbReference type="NCBI Taxonomy" id="2562439"/>
    <lineage>
        <taxon>Bacteria</taxon>
        <taxon>Pseudomonadati</taxon>
        <taxon>Pseudomonadota</taxon>
        <taxon>Gammaproteobacteria</taxon>
        <taxon>Enterobacterales</taxon>
        <taxon>Erwiniaceae</taxon>
        <taxon>Mixta</taxon>
    </lineage>
</organism>
<evidence type="ECO:0000256" key="3">
    <source>
        <dbReference type="ARBA" id="ARBA00022692"/>
    </source>
</evidence>
<dbReference type="InterPro" id="IPR051723">
    <property type="entry name" value="Bact_OM_Invasion-Related"/>
</dbReference>
<dbReference type="SUPFAM" id="SSF56925">
    <property type="entry name" value="OMPA-like"/>
    <property type="match status" value="1"/>
</dbReference>
<keyword evidence="3" id="KW-0812">Transmembrane</keyword>
<evidence type="ECO:0000256" key="6">
    <source>
        <dbReference type="SAM" id="SignalP"/>
    </source>
</evidence>
<evidence type="ECO:0000313" key="8">
    <source>
        <dbReference type="EMBL" id="TPW44322.1"/>
    </source>
</evidence>
<feature type="chain" id="PRO_5021267501" evidence="6">
    <location>
        <begin position="22"/>
        <end position="178"/>
    </location>
</feature>
<proteinExistence type="predicted"/>
<keyword evidence="2" id="KW-1134">Transmembrane beta strand</keyword>